<keyword evidence="5" id="KW-0560">Oxidoreductase</keyword>
<feature type="domain" description="Acyl-CoA dehydrogenase/oxidase N-terminal" evidence="9">
    <location>
        <begin position="54"/>
        <end position="162"/>
    </location>
</feature>
<dbReference type="InterPro" id="IPR037069">
    <property type="entry name" value="AcylCoA_DH/ox_N_sf"/>
</dbReference>
<reference evidence="10 11" key="1">
    <citation type="submission" date="2014-11" db="EMBL/GenBank/DDBJ databases">
        <authorList>
            <person name="Zhu J."/>
            <person name="Qi W."/>
            <person name="Song R."/>
        </authorList>
    </citation>
    <scope>NUCLEOTIDE SEQUENCE [LARGE SCALE GENOMIC DNA]</scope>
</reference>
<keyword evidence="11" id="KW-1185">Reference proteome</keyword>
<dbReference type="SUPFAM" id="SSF47203">
    <property type="entry name" value="Acyl-CoA dehydrogenase C-terminal domain-like"/>
    <property type="match status" value="1"/>
</dbReference>
<keyword evidence="4 5" id="KW-0274">FAD</keyword>
<dbReference type="PhylomeDB" id="A0A0G4FFG4"/>
<dbReference type="OrthoDB" id="435240at2759"/>
<evidence type="ECO:0000313" key="10">
    <source>
        <dbReference type="EMBL" id="CEM11947.1"/>
    </source>
</evidence>
<dbReference type="Gene3D" id="1.10.540.10">
    <property type="entry name" value="Acyl-CoA dehydrogenase/oxidase, N-terminal domain"/>
    <property type="match status" value="1"/>
</dbReference>
<dbReference type="GO" id="GO:0005777">
    <property type="term" value="C:peroxisome"/>
    <property type="evidence" value="ECO:0007669"/>
    <property type="project" value="TreeGrafter"/>
</dbReference>
<dbReference type="InterPro" id="IPR036250">
    <property type="entry name" value="AcylCo_DH-like_C"/>
</dbReference>
<evidence type="ECO:0008006" key="12">
    <source>
        <dbReference type="Google" id="ProtNLM"/>
    </source>
</evidence>
<dbReference type="Proteomes" id="UP000041254">
    <property type="component" value="Unassembled WGS sequence"/>
</dbReference>
<dbReference type="OMA" id="FCSMRTR"/>
<dbReference type="PANTHER" id="PTHR43188:SF1">
    <property type="entry name" value="ACYL-COA DEHYDROGENASE"/>
    <property type="match status" value="1"/>
</dbReference>
<sequence length="426" mass="46274">MDRLSVISGHLSSSAQPAPATSTTPSSPTRSGRKSALVDPLQFMQLDAMLSAGERSLRQRARRVLEEGRDDKLLNELYERAEFSPALVDLAKQLGPAGLQIKGNGCPGLTQSETLVLAIELGRLDASFATFYLVHSGLAMASINVAGTPEQKARWLPRMARYELIGAFGLTEPDYGSNATGLQTTARKVPGGWVLNGHKRWIGNATFCDIIVVWARDTASNAIKGFVVEKGMKGFKPHKIDNKMSLRIVQNADFVLDECFVPEDNHLSAAKKFSDGTQMVLESSRAVVAASAAGCLLGAYERALQYCMDRTQFNKPLASFQLVQERLMRALGHLQASILTVIRLGRMMDEGQATMAQIALAKAWVTRTAREAVALCREVVGGNGIISDFGTIKPLMDLEAIYTYEGTYDVNMLIAGRLVTGLSAFV</sequence>
<evidence type="ECO:0000259" key="7">
    <source>
        <dbReference type="Pfam" id="PF00441"/>
    </source>
</evidence>
<dbReference type="Gene3D" id="2.40.110.10">
    <property type="entry name" value="Butyryl-CoA Dehydrogenase, subunit A, domain 2"/>
    <property type="match status" value="1"/>
</dbReference>
<keyword evidence="3 5" id="KW-0285">Flavoprotein</keyword>
<accession>A0A0G4FFG4</accession>
<feature type="domain" description="Acyl-CoA dehydrogenase/oxidase C-terminal" evidence="7">
    <location>
        <begin position="279"/>
        <end position="417"/>
    </location>
</feature>
<gene>
    <name evidence="10" type="ORF">Vbra_15290</name>
</gene>
<evidence type="ECO:0000259" key="9">
    <source>
        <dbReference type="Pfam" id="PF02771"/>
    </source>
</evidence>
<dbReference type="InterPro" id="IPR046373">
    <property type="entry name" value="Acyl-CoA_Oxase/DH_mid-dom_sf"/>
</dbReference>
<dbReference type="FunFam" id="2.40.110.10:FF:000013">
    <property type="entry name" value="Acyl-coenzyme A oxidase 4 peroxisomal"/>
    <property type="match status" value="1"/>
</dbReference>
<evidence type="ECO:0000256" key="4">
    <source>
        <dbReference type="ARBA" id="ARBA00022827"/>
    </source>
</evidence>
<evidence type="ECO:0000256" key="5">
    <source>
        <dbReference type="RuleBase" id="RU362125"/>
    </source>
</evidence>
<evidence type="ECO:0000256" key="2">
    <source>
        <dbReference type="ARBA" id="ARBA00009347"/>
    </source>
</evidence>
<dbReference type="InterPro" id="IPR013786">
    <property type="entry name" value="AcylCoA_DH/ox_N"/>
</dbReference>
<comment type="similarity">
    <text evidence="2 5">Belongs to the acyl-CoA dehydrogenase family.</text>
</comment>
<feature type="domain" description="Acyl-CoA oxidase/dehydrogenase middle" evidence="8">
    <location>
        <begin position="167"/>
        <end position="259"/>
    </location>
</feature>
<evidence type="ECO:0000256" key="1">
    <source>
        <dbReference type="ARBA" id="ARBA00001974"/>
    </source>
</evidence>
<evidence type="ECO:0000259" key="8">
    <source>
        <dbReference type="Pfam" id="PF02770"/>
    </source>
</evidence>
<dbReference type="Pfam" id="PF02771">
    <property type="entry name" value="Acyl-CoA_dh_N"/>
    <property type="match status" value="1"/>
</dbReference>
<dbReference type="GO" id="GO:0050660">
    <property type="term" value="F:flavin adenine dinucleotide binding"/>
    <property type="evidence" value="ECO:0007669"/>
    <property type="project" value="InterPro"/>
</dbReference>
<evidence type="ECO:0000256" key="3">
    <source>
        <dbReference type="ARBA" id="ARBA00022630"/>
    </source>
</evidence>
<dbReference type="GO" id="GO:0006635">
    <property type="term" value="P:fatty acid beta-oxidation"/>
    <property type="evidence" value="ECO:0007669"/>
    <property type="project" value="InterPro"/>
</dbReference>
<dbReference type="InterPro" id="IPR009075">
    <property type="entry name" value="AcylCo_DH/oxidase_C"/>
</dbReference>
<protein>
    <recommendedName>
        <fullName evidence="12">Acyl-CoA dehydrogenase</fullName>
    </recommendedName>
</protein>
<comment type="cofactor">
    <cofactor evidence="1 5">
        <name>FAD</name>
        <dbReference type="ChEBI" id="CHEBI:57692"/>
    </cofactor>
</comment>
<dbReference type="GO" id="GO:0003995">
    <property type="term" value="F:acyl-CoA dehydrogenase activity"/>
    <property type="evidence" value="ECO:0007669"/>
    <property type="project" value="InterPro"/>
</dbReference>
<proteinExistence type="inferred from homology"/>
<dbReference type="EMBL" id="CDMY01000429">
    <property type="protein sequence ID" value="CEM11947.1"/>
    <property type="molecule type" value="Genomic_DNA"/>
</dbReference>
<dbReference type="Gene3D" id="1.20.140.10">
    <property type="entry name" value="Butyryl-CoA Dehydrogenase, subunit A, domain 3"/>
    <property type="match status" value="1"/>
</dbReference>
<dbReference type="PANTHER" id="PTHR43188">
    <property type="entry name" value="ACYL-COENZYME A OXIDASE"/>
    <property type="match status" value="1"/>
</dbReference>
<name>A0A0G4FFG4_VITBC</name>
<dbReference type="SUPFAM" id="SSF56645">
    <property type="entry name" value="Acyl-CoA dehydrogenase NM domain-like"/>
    <property type="match status" value="1"/>
</dbReference>
<dbReference type="Pfam" id="PF02770">
    <property type="entry name" value="Acyl-CoA_dh_M"/>
    <property type="match status" value="1"/>
</dbReference>
<dbReference type="InterPro" id="IPR006091">
    <property type="entry name" value="Acyl-CoA_Oxase/DH_mid-dom"/>
</dbReference>
<dbReference type="Pfam" id="PF00441">
    <property type="entry name" value="Acyl-CoA_dh_1"/>
    <property type="match status" value="1"/>
</dbReference>
<dbReference type="VEuPathDB" id="CryptoDB:Vbra_15290"/>
<dbReference type="STRING" id="1169540.A0A0G4FFG4"/>
<dbReference type="PROSITE" id="PS00073">
    <property type="entry name" value="ACYL_COA_DH_2"/>
    <property type="match status" value="1"/>
</dbReference>
<dbReference type="AlphaFoldDB" id="A0A0G4FFG4"/>
<dbReference type="InterPro" id="IPR006089">
    <property type="entry name" value="Acyl-CoA_DH_CS"/>
</dbReference>
<organism evidence="10 11">
    <name type="scientific">Vitrella brassicaformis (strain CCMP3155)</name>
    <dbReference type="NCBI Taxonomy" id="1169540"/>
    <lineage>
        <taxon>Eukaryota</taxon>
        <taxon>Sar</taxon>
        <taxon>Alveolata</taxon>
        <taxon>Colpodellida</taxon>
        <taxon>Vitrellaceae</taxon>
        <taxon>Vitrella</taxon>
    </lineage>
</organism>
<dbReference type="InterPro" id="IPR045008">
    <property type="entry name" value="ACX4-like"/>
</dbReference>
<dbReference type="InParanoid" id="A0A0G4FFG4"/>
<evidence type="ECO:0000256" key="6">
    <source>
        <dbReference type="SAM" id="MobiDB-lite"/>
    </source>
</evidence>
<dbReference type="InterPro" id="IPR009100">
    <property type="entry name" value="AcylCoA_DH/oxidase_NM_dom_sf"/>
</dbReference>
<evidence type="ECO:0000313" key="11">
    <source>
        <dbReference type="Proteomes" id="UP000041254"/>
    </source>
</evidence>
<feature type="compositionally biased region" description="Low complexity" evidence="6">
    <location>
        <begin position="12"/>
        <end position="29"/>
    </location>
</feature>
<feature type="region of interest" description="Disordered" evidence="6">
    <location>
        <begin position="1"/>
        <end position="35"/>
    </location>
</feature>